<comment type="caution">
    <text evidence="1">The sequence shown here is derived from an EMBL/GenBank/DDBJ whole genome shotgun (WGS) entry which is preliminary data.</text>
</comment>
<reference evidence="1 2" key="1">
    <citation type="journal article" date="2018" name="Cell">
        <title>The Chara Genome: Secondary Complexity and Implications for Plant Terrestrialization.</title>
        <authorList>
            <person name="Nishiyama T."/>
            <person name="Sakayama H."/>
            <person name="Vries J.D."/>
            <person name="Buschmann H."/>
            <person name="Saint-Marcoux D."/>
            <person name="Ullrich K.K."/>
            <person name="Haas F.B."/>
            <person name="Vanderstraeten L."/>
            <person name="Becker D."/>
            <person name="Lang D."/>
            <person name="Vosolsobe S."/>
            <person name="Rombauts S."/>
            <person name="Wilhelmsson P.K.I."/>
            <person name="Janitza P."/>
            <person name="Kern R."/>
            <person name="Heyl A."/>
            <person name="Rumpler F."/>
            <person name="Villalobos L.I.A.C."/>
            <person name="Clay J.M."/>
            <person name="Skokan R."/>
            <person name="Toyoda A."/>
            <person name="Suzuki Y."/>
            <person name="Kagoshima H."/>
            <person name="Schijlen E."/>
            <person name="Tajeshwar N."/>
            <person name="Catarino B."/>
            <person name="Hetherington A.J."/>
            <person name="Saltykova A."/>
            <person name="Bonnot C."/>
            <person name="Breuninger H."/>
            <person name="Symeonidi A."/>
            <person name="Radhakrishnan G.V."/>
            <person name="Van Nieuwerburgh F."/>
            <person name="Deforce D."/>
            <person name="Chang C."/>
            <person name="Karol K.G."/>
            <person name="Hedrich R."/>
            <person name="Ulvskov P."/>
            <person name="Glockner G."/>
            <person name="Delwiche C.F."/>
            <person name="Petrasek J."/>
            <person name="Van de Peer Y."/>
            <person name="Friml J."/>
            <person name="Beilby M."/>
            <person name="Dolan L."/>
            <person name="Kohara Y."/>
            <person name="Sugano S."/>
            <person name="Fujiyama A."/>
            <person name="Delaux P.-M."/>
            <person name="Quint M."/>
            <person name="TheiBen G."/>
            <person name="Hagemann M."/>
            <person name="Harholt J."/>
            <person name="Dunand C."/>
            <person name="Zachgo S."/>
            <person name="Langdale J."/>
            <person name="Maumus F."/>
            <person name="Straeten D.V.D."/>
            <person name="Gould S.B."/>
            <person name="Rensing S.A."/>
        </authorList>
    </citation>
    <scope>NUCLEOTIDE SEQUENCE [LARGE SCALE GENOMIC DNA]</scope>
    <source>
        <strain evidence="1 2">S276</strain>
    </source>
</reference>
<evidence type="ECO:0000313" key="2">
    <source>
        <dbReference type="Proteomes" id="UP000265515"/>
    </source>
</evidence>
<dbReference type="Proteomes" id="UP000265515">
    <property type="component" value="Unassembled WGS sequence"/>
</dbReference>
<protein>
    <submittedName>
        <fullName evidence="1">Uncharacterized protein</fullName>
    </submittedName>
</protein>
<dbReference type="EMBL" id="BFEA01000035">
    <property type="protein sequence ID" value="GBG63099.1"/>
    <property type="molecule type" value="Genomic_DNA"/>
</dbReference>
<keyword evidence="2" id="KW-1185">Reference proteome</keyword>
<dbReference type="AlphaFoldDB" id="A0A388JZ65"/>
<dbReference type="OrthoDB" id="2693386at2759"/>
<gene>
    <name evidence="1" type="ORF">CBR_g36586</name>
</gene>
<proteinExistence type="predicted"/>
<dbReference type="Gramene" id="GBG63099">
    <property type="protein sequence ID" value="GBG63099"/>
    <property type="gene ID" value="CBR_g36586"/>
</dbReference>
<organism evidence="1 2">
    <name type="scientific">Chara braunii</name>
    <name type="common">Braun's stonewort</name>
    <dbReference type="NCBI Taxonomy" id="69332"/>
    <lineage>
        <taxon>Eukaryota</taxon>
        <taxon>Viridiplantae</taxon>
        <taxon>Streptophyta</taxon>
        <taxon>Charophyceae</taxon>
        <taxon>Charales</taxon>
        <taxon>Characeae</taxon>
        <taxon>Chara</taxon>
    </lineage>
</organism>
<name>A0A388JZ65_CHABU</name>
<accession>A0A388JZ65</accession>
<sequence length="479" mass="50277">MLEARAEGSLTSILFTNADLVEATSGVDLCEVLGSTEAIKKLEDVRQGVLVLDCDPVDGAVVCADAEFSGSAFLDEEATYIEGGGAWLNESFSKEFIELSLHFFGLENGELVGWSTRRSVAGFQINGTGDTMIRRDVVKRAWTGGGGTTNGAEKSIVLKGTGEEVGEGHGWLVGEGGCDVLAADPLEAGNEDIAHLVVGNVSAKSTKILDGAVSGAVLAKPAKPIDVVVYCLLRPEGGREEGGPLEKGVGRKTGRVSVGGFGDPPAMGGLNKFVNGDGKPVDKGDVVEFENLMREECVMAGVECEGGEVEEEGSGVVLLEGMMTKEERLREEWLWGGVEEVVGQDVEGGGVVVTTVMVGALESMWRMVERSVAIAGPTHCSLASSQARLPTDWVCMWGILILEDSAMGVDAAVAAMAVAKVAAVDEAAATEVVAVDEAAAAAVASAALHEVLVWRFMPGGVENFYLQNEENFEKFIEEN</sequence>
<evidence type="ECO:0000313" key="1">
    <source>
        <dbReference type="EMBL" id="GBG63099.1"/>
    </source>
</evidence>